<evidence type="ECO:0000256" key="1">
    <source>
        <dbReference type="SAM" id="Phobius"/>
    </source>
</evidence>
<dbReference type="Proteomes" id="UP000824721">
    <property type="component" value="Chromosome"/>
</dbReference>
<keyword evidence="1" id="KW-1133">Transmembrane helix</keyword>
<protein>
    <submittedName>
        <fullName evidence="2">Uncharacterized protein</fullName>
    </submittedName>
</protein>
<sequence>MEDQGKIKLRILLSFIVVLSAILLVSDDLIIKNFDIKFKNNFGFSSSQNLIYNVSQSISGIIIVASILIKVKPYRISYLFIFYIQCLQLYWVFFHVTNTSYEYFSFSVIGLTLLFALLIVVINRAVKDNEYKNQKIDYLKSMLDLQLILRNKTI</sequence>
<feature type="transmembrane region" description="Helical" evidence="1">
    <location>
        <begin position="51"/>
        <end position="69"/>
    </location>
</feature>
<proteinExistence type="predicted"/>
<reference evidence="2" key="1">
    <citation type="submission" date="2020-12" db="EMBL/GenBank/DDBJ databases">
        <title>Genome sequencing of genetic groups of Flavobacterium columnare.</title>
        <authorList>
            <person name="Waldbieser G.C."/>
            <person name="Griffin M.J."/>
            <person name="LaFrentz B.R."/>
        </authorList>
    </citation>
    <scope>NUCLEOTIDE SEQUENCE</scope>
    <source>
        <strain evidence="2">90-106</strain>
    </source>
</reference>
<feature type="transmembrane region" description="Helical" evidence="1">
    <location>
        <begin position="103"/>
        <end position="126"/>
    </location>
</feature>
<accession>A0A8G0KWV7</accession>
<keyword evidence="1" id="KW-0472">Membrane</keyword>
<dbReference type="AlphaFoldDB" id="A0A8G0KWV7"/>
<feature type="transmembrane region" description="Helical" evidence="1">
    <location>
        <begin position="76"/>
        <end position="97"/>
    </location>
</feature>
<dbReference type="KEGG" id="fdv:JJC05_01245"/>
<name>A0A8G0KWV7_9FLAO</name>
<dbReference type="EMBL" id="CP067378">
    <property type="protein sequence ID" value="QYS89095.1"/>
    <property type="molecule type" value="Genomic_DNA"/>
</dbReference>
<evidence type="ECO:0000313" key="2">
    <source>
        <dbReference type="EMBL" id="QYS89095.1"/>
    </source>
</evidence>
<organism evidence="2">
    <name type="scientific">Flavobacterium columnare</name>
    <dbReference type="NCBI Taxonomy" id="996"/>
    <lineage>
        <taxon>Bacteria</taxon>
        <taxon>Pseudomonadati</taxon>
        <taxon>Bacteroidota</taxon>
        <taxon>Flavobacteriia</taxon>
        <taxon>Flavobacteriales</taxon>
        <taxon>Flavobacteriaceae</taxon>
        <taxon>Flavobacterium</taxon>
    </lineage>
</organism>
<keyword evidence="1" id="KW-0812">Transmembrane</keyword>
<gene>
    <name evidence="2" type="ORF">JJC05_01245</name>
</gene>
<feature type="transmembrane region" description="Helical" evidence="1">
    <location>
        <begin position="12"/>
        <end position="31"/>
    </location>
</feature>